<feature type="transmembrane region" description="Helical" evidence="5">
    <location>
        <begin position="99"/>
        <end position="122"/>
    </location>
</feature>
<dbReference type="InParanoid" id="A0A067PLA0"/>
<evidence type="ECO:0000256" key="5">
    <source>
        <dbReference type="RuleBase" id="RU362022"/>
    </source>
</evidence>
<dbReference type="GO" id="GO:0004671">
    <property type="term" value="F:protein C-terminal S-isoprenylcysteine carboxyl O-methyltransferase activity"/>
    <property type="evidence" value="ECO:0007669"/>
    <property type="project" value="UniProtKB-EC"/>
</dbReference>
<dbReference type="GO" id="GO:0005789">
    <property type="term" value="C:endoplasmic reticulum membrane"/>
    <property type="evidence" value="ECO:0007669"/>
    <property type="project" value="UniProtKB-SubCell"/>
</dbReference>
<dbReference type="InterPro" id="IPR052527">
    <property type="entry name" value="Metal_cation-efflux_comp"/>
</dbReference>
<evidence type="ECO:0000256" key="3">
    <source>
        <dbReference type="ARBA" id="ARBA00022989"/>
    </source>
</evidence>
<evidence type="ECO:0000313" key="6">
    <source>
        <dbReference type="EMBL" id="KDQ51236.1"/>
    </source>
</evidence>
<dbReference type="AlphaFoldDB" id="A0A067PLA0"/>
<organism evidence="6 7">
    <name type="scientific">Jaapia argillacea MUCL 33604</name>
    <dbReference type="NCBI Taxonomy" id="933084"/>
    <lineage>
        <taxon>Eukaryota</taxon>
        <taxon>Fungi</taxon>
        <taxon>Dikarya</taxon>
        <taxon>Basidiomycota</taxon>
        <taxon>Agaricomycotina</taxon>
        <taxon>Agaricomycetes</taxon>
        <taxon>Agaricomycetidae</taxon>
        <taxon>Jaapiales</taxon>
        <taxon>Jaapiaceae</taxon>
        <taxon>Jaapia</taxon>
    </lineage>
</organism>
<dbReference type="Gene3D" id="1.20.120.1630">
    <property type="match status" value="1"/>
</dbReference>
<keyword evidence="4 5" id="KW-0472">Membrane</keyword>
<feature type="transmembrane region" description="Helical" evidence="5">
    <location>
        <begin position="51"/>
        <end position="72"/>
    </location>
</feature>
<keyword evidence="5" id="KW-0489">Methyltransferase</keyword>
<keyword evidence="5" id="KW-0256">Endoplasmic reticulum</keyword>
<dbReference type="PANTHER" id="PTHR43847">
    <property type="entry name" value="BLL3993 PROTEIN"/>
    <property type="match status" value="1"/>
</dbReference>
<keyword evidence="5" id="KW-0808">Transferase</keyword>
<evidence type="ECO:0000256" key="4">
    <source>
        <dbReference type="ARBA" id="ARBA00023136"/>
    </source>
</evidence>
<evidence type="ECO:0000313" key="7">
    <source>
        <dbReference type="Proteomes" id="UP000027265"/>
    </source>
</evidence>
<dbReference type="OrthoDB" id="422086at2759"/>
<comment type="subcellular location">
    <subcellularLocation>
        <location evidence="5">Endoplasmic reticulum membrane</location>
        <topology evidence="5">Multi-pass membrane protein</topology>
    </subcellularLocation>
    <subcellularLocation>
        <location evidence="1">Membrane</location>
        <topology evidence="1">Multi-pass membrane protein</topology>
    </subcellularLocation>
</comment>
<evidence type="ECO:0000256" key="2">
    <source>
        <dbReference type="ARBA" id="ARBA00022692"/>
    </source>
</evidence>
<proteinExistence type="inferred from homology"/>
<feature type="transmembrane region" description="Helical" evidence="5">
    <location>
        <begin position="156"/>
        <end position="176"/>
    </location>
</feature>
<name>A0A067PLA0_9AGAM</name>
<dbReference type="STRING" id="933084.A0A067PLA0"/>
<dbReference type="HOGENOM" id="CLU_065200_6_0_1"/>
<dbReference type="EC" id="2.1.1.100" evidence="5"/>
<reference evidence="7" key="1">
    <citation type="journal article" date="2014" name="Proc. Natl. Acad. Sci. U.S.A.">
        <title>Extensive sampling of basidiomycete genomes demonstrates inadequacy of the white-rot/brown-rot paradigm for wood decay fungi.</title>
        <authorList>
            <person name="Riley R."/>
            <person name="Salamov A.A."/>
            <person name="Brown D.W."/>
            <person name="Nagy L.G."/>
            <person name="Floudas D."/>
            <person name="Held B.W."/>
            <person name="Levasseur A."/>
            <person name="Lombard V."/>
            <person name="Morin E."/>
            <person name="Otillar R."/>
            <person name="Lindquist E.A."/>
            <person name="Sun H."/>
            <person name="LaButti K.M."/>
            <person name="Schmutz J."/>
            <person name="Jabbour D."/>
            <person name="Luo H."/>
            <person name="Baker S.E."/>
            <person name="Pisabarro A.G."/>
            <person name="Walton J.D."/>
            <person name="Blanchette R.A."/>
            <person name="Henrissat B."/>
            <person name="Martin F."/>
            <person name="Cullen D."/>
            <person name="Hibbett D.S."/>
            <person name="Grigoriev I.V."/>
        </authorList>
    </citation>
    <scope>NUCLEOTIDE SEQUENCE [LARGE SCALE GENOMIC DNA]</scope>
    <source>
        <strain evidence="7">MUCL 33604</strain>
    </source>
</reference>
<keyword evidence="3 5" id="KW-1133">Transmembrane helix</keyword>
<comment type="catalytic activity">
    <reaction evidence="5">
        <text>[protein]-C-terminal S-[(2E,6E)-farnesyl]-L-cysteine + S-adenosyl-L-methionine = [protein]-C-terminal S-[(2E,6E)-farnesyl]-L-cysteine methyl ester + S-adenosyl-L-homocysteine</text>
        <dbReference type="Rhea" id="RHEA:21672"/>
        <dbReference type="Rhea" id="RHEA-COMP:12125"/>
        <dbReference type="Rhea" id="RHEA-COMP:12126"/>
        <dbReference type="ChEBI" id="CHEBI:57856"/>
        <dbReference type="ChEBI" id="CHEBI:59789"/>
        <dbReference type="ChEBI" id="CHEBI:90510"/>
        <dbReference type="ChEBI" id="CHEBI:90511"/>
        <dbReference type="EC" id="2.1.1.100"/>
    </reaction>
</comment>
<keyword evidence="5" id="KW-0949">S-adenosyl-L-methionine</keyword>
<accession>A0A067PLA0</accession>
<dbReference type="Proteomes" id="UP000027265">
    <property type="component" value="Unassembled WGS sequence"/>
</dbReference>
<protein>
    <recommendedName>
        <fullName evidence="5">Protein-S-isoprenylcysteine O-methyltransferase</fullName>
        <ecNumber evidence="5">2.1.1.100</ecNumber>
    </recommendedName>
</protein>
<comment type="similarity">
    <text evidence="5">Belongs to the class VI-like SAM-binding methyltransferase superfamily. Isoprenylcysteine carboxyl methyltransferase family.</text>
</comment>
<keyword evidence="2 5" id="KW-0812">Transmembrane</keyword>
<keyword evidence="7" id="KW-1185">Reference proteome</keyword>
<dbReference type="GO" id="GO:0032259">
    <property type="term" value="P:methylation"/>
    <property type="evidence" value="ECO:0007669"/>
    <property type="project" value="UniProtKB-KW"/>
</dbReference>
<dbReference type="InterPro" id="IPR007269">
    <property type="entry name" value="ICMT_MeTrfase"/>
</dbReference>
<dbReference type="PANTHER" id="PTHR43847:SF1">
    <property type="entry name" value="BLL3993 PROTEIN"/>
    <property type="match status" value="1"/>
</dbReference>
<sequence length="241" mass="26614">MSLPPLLKIPLLLGVAWTYQISSTPPNRPPPSSKAPAPSGSNILLRWLEPLLGISIGITWIVALSEIAVILAQHSPSSPITSGILGVLIPRETAPTLPIALAVPFTLGSLLAISGGVLRYWCYQTLGRFFTFKMRIQRDHRLITQGPYSFVRHPSYTGSLLCFIGVSICMISRGSWLRESGVAEYRVVQIVIALNMAFLALVGAGLTFRTYAEDAMMRKEFGKEWDEWARRVSYRVLPGVF</sequence>
<dbReference type="Pfam" id="PF04140">
    <property type="entry name" value="ICMT"/>
    <property type="match status" value="1"/>
</dbReference>
<dbReference type="EMBL" id="KL197750">
    <property type="protein sequence ID" value="KDQ51236.1"/>
    <property type="molecule type" value="Genomic_DNA"/>
</dbReference>
<gene>
    <name evidence="6" type="ORF">JAAARDRAFT_211203</name>
</gene>
<evidence type="ECO:0000256" key="1">
    <source>
        <dbReference type="ARBA" id="ARBA00004141"/>
    </source>
</evidence>
<feature type="transmembrane region" description="Helical" evidence="5">
    <location>
        <begin position="188"/>
        <end position="208"/>
    </location>
</feature>